<feature type="compositionally biased region" description="Pro residues" evidence="1">
    <location>
        <begin position="259"/>
        <end position="270"/>
    </location>
</feature>
<feature type="compositionally biased region" description="Low complexity" evidence="1">
    <location>
        <begin position="35"/>
        <end position="49"/>
    </location>
</feature>
<sequence>MHPAADLAEAPPQSEKPHAGHQQTPTNEENKSQGHNQNHNHIQNPNPNHNHNHNHIQNHQAANATLGSENHNQNHGIHPDGASFPARKDTTSSISTTGTNATLATLASDGSATTAYSVDQSPKTPVSAPGAASFNFVANEVSQRRASRRRTGPLSAVQRERAALIRKLGACHDCRRRRVACHPDHHNTTWEEAAKKFRNQSPAMQELAPRNGRTLSPAPLNANPRTHFTHDPHDMDIDVSPTQPSRMSLSDPRIRTPLPSGPRPDKPPNMAPISGADNFKASDLQEQASRILANHHRGRYTAVSALLVHWEDDNDRQAIEAMQELARVLKETYNYTCQIISIPPSSDDCTSLQSLHRSITGFVDDRDKRDNLKIVYYTGHSYLDGNREMVIASPTRAEPSSAIRWSAIQQTLENARSDILVVMDSAYYHTSSKPSRREGVLELIAASASEDHSSLLGRSAFTRAFAEQLQCRAIQTFKNPYTAAEIHVKLLSVYSRIIRDRTPEKEVVTSFPSPLHLQVSGNPRLPSILLAPLPKPSPILYSPESPTAGTHISLTFRLSDEGINMANKESWTEWFRWMPEGIRGVKVEGPYRNTL</sequence>
<organism evidence="2 3">
    <name type="scientific">Lasiosphaeris hirsuta</name>
    <dbReference type="NCBI Taxonomy" id="260670"/>
    <lineage>
        <taxon>Eukaryota</taxon>
        <taxon>Fungi</taxon>
        <taxon>Dikarya</taxon>
        <taxon>Ascomycota</taxon>
        <taxon>Pezizomycotina</taxon>
        <taxon>Sordariomycetes</taxon>
        <taxon>Sordariomycetidae</taxon>
        <taxon>Sordariales</taxon>
        <taxon>Lasiosphaeriaceae</taxon>
        <taxon>Lasiosphaeris</taxon>
    </lineage>
</organism>
<accession>A0AA40BA18</accession>
<protein>
    <submittedName>
        <fullName evidence="2">Uncharacterized protein</fullName>
    </submittedName>
</protein>
<dbReference type="EMBL" id="JAUKUA010000001">
    <property type="protein sequence ID" value="KAK0730394.1"/>
    <property type="molecule type" value="Genomic_DNA"/>
</dbReference>
<dbReference type="AlphaFoldDB" id="A0AA40BA18"/>
<keyword evidence="3" id="KW-1185">Reference proteome</keyword>
<evidence type="ECO:0000313" key="3">
    <source>
        <dbReference type="Proteomes" id="UP001172102"/>
    </source>
</evidence>
<comment type="caution">
    <text evidence="2">The sequence shown here is derived from an EMBL/GenBank/DDBJ whole genome shotgun (WGS) entry which is preliminary data.</text>
</comment>
<evidence type="ECO:0000256" key="1">
    <source>
        <dbReference type="SAM" id="MobiDB-lite"/>
    </source>
</evidence>
<feature type="region of interest" description="Disordered" evidence="1">
    <location>
        <begin position="67"/>
        <end position="96"/>
    </location>
</feature>
<feature type="region of interest" description="Disordered" evidence="1">
    <location>
        <begin position="1"/>
        <end position="55"/>
    </location>
</feature>
<evidence type="ECO:0000313" key="2">
    <source>
        <dbReference type="EMBL" id="KAK0730394.1"/>
    </source>
</evidence>
<proteinExistence type="predicted"/>
<feature type="region of interest" description="Disordered" evidence="1">
    <location>
        <begin position="202"/>
        <end position="277"/>
    </location>
</feature>
<dbReference type="Proteomes" id="UP001172102">
    <property type="component" value="Unassembled WGS sequence"/>
</dbReference>
<reference evidence="2" key="1">
    <citation type="submission" date="2023-06" db="EMBL/GenBank/DDBJ databases">
        <title>Genome-scale phylogeny and comparative genomics of the fungal order Sordariales.</title>
        <authorList>
            <consortium name="Lawrence Berkeley National Laboratory"/>
            <person name="Hensen N."/>
            <person name="Bonometti L."/>
            <person name="Westerberg I."/>
            <person name="Brannstrom I.O."/>
            <person name="Guillou S."/>
            <person name="Cros-Aarteil S."/>
            <person name="Calhoun S."/>
            <person name="Haridas S."/>
            <person name="Kuo A."/>
            <person name="Mondo S."/>
            <person name="Pangilinan J."/>
            <person name="Riley R."/>
            <person name="Labutti K."/>
            <person name="Andreopoulos B."/>
            <person name="Lipzen A."/>
            <person name="Chen C."/>
            <person name="Yanf M."/>
            <person name="Daum C."/>
            <person name="Ng V."/>
            <person name="Clum A."/>
            <person name="Steindorff A."/>
            <person name="Ohm R."/>
            <person name="Martin F."/>
            <person name="Silar P."/>
            <person name="Natvig D."/>
            <person name="Lalanne C."/>
            <person name="Gautier V."/>
            <person name="Ament-Velasquez S.L."/>
            <person name="Kruys A."/>
            <person name="Hutchinson M.I."/>
            <person name="Powell A.J."/>
            <person name="Barry K."/>
            <person name="Miller A.N."/>
            <person name="Grigoriev I.V."/>
            <person name="Debuchy R."/>
            <person name="Gladieux P."/>
            <person name="Thoren M.H."/>
            <person name="Johannesson H."/>
        </authorList>
    </citation>
    <scope>NUCLEOTIDE SEQUENCE</scope>
    <source>
        <strain evidence="2">SMH4607-1</strain>
    </source>
</reference>
<name>A0AA40BA18_9PEZI</name>
<gene>
    <name evidence="2" type="ORF">B0H67DRAFT_638903</name>
</gene>